<evidence type="ECO:0000256" key="8">
    <source>
        <dbReference type="ARBA" id="ARBA00023170"/>
    </source>
</evidence>
<evidence type="ECO:0000259" key="11">
    <source>
        <dbReference type="PROSITE" id="PS50262"/>
    </source>
</evidence>
<keyword evidence="3" id="KW-1003">Cell membrane</keyword>
<dbReference type="Pfam" id="PF00001">
    <property type="entry name" value="7tm_1"/>
    <property type="match status" value="1"/>
</dbReference>
<evidence type="ECO:0000313" key="12">
    <source>
        <dbReference type="EMBL" id="OQR69382.1"/>
    </source>
</evidence>
<dbReference type="PROSITE" id="PS50262">
    <property type="entry name" value="G_PROTEIN_RECEP_F1_2"/>
    <property type="match status" value="1"/>
</dbReference>
<keyword evidence="7 10" id="KW-0472">Membrane</keyword>
<dbReference type="Proteomes" id="UP000192247">
    <property type="component" value="Unassembled WGS sequence"/>
</dbReference>
<evidence type="ECO:0000256" key="3">
    <source>
        <dbReference type="ARBA" id="ARBA00022475"/>
    </source>
</evidence>
<evidence type="ECO:0000256" key="2">
    <source>
        <dbReference type="ARBA" id="ARBA00010663"/>
    </source>
</evidence>
<dbReference type="InParanoid" id="A0A1V9X7X3"/>
<dbReference type="EMBL" id="MNPL01021302">
    <property type="protein sequence ID" value="OQR69382.1"/>
    <property type="molecule type" value="Genomic_DNA"/>
</dbReference>
<dbReference type="SUPFAM" id="SSF81321">
    <property type="entry name" value="Family A G protein-coupled receptor-like"/>
    <property type="match status" value="1"/>
</dbReference>
<dbReference type="PANTHER" id="PTHR24248">
    <property type="entry name" value="ADRENERGIC RECEPTOR-RELATED G-PROTEIN COUPLED RECEPTOR"/>
    <property type="match status" value="1"/>
</dbReference>
<dbReference type="InterPro" id="IPR017452">
    <property type="entry name" value="GPCR_Rhodpsn_7TM"/>
</dbReference>
<name>A0A1V9X7X3_9ACAR</name>
<evidence type="ECO:0000256" key="6">
    <source>
        <dbReference type="ARBA" id="ARBA00023040"/>
    </source>
</evidence>
<keyword evidence="13" id="KW-1185">Reference proteome</keyword>
<comment type="subcellular location">
    <subcellularLocation>
        <location evidence="1">Cell membrane</location>
        <topology evidence="1">Multi-pass membrane protein</topology>
    </subcellularLocation>
</comment>
<keyword evidence="8 12" id="KW-0675">Receptor</keyword>
<evidence type="ECO:0000256" key="1">
    <source>
        <dbReference type="ARBA" id="ARBA00004651"/>
    </source>
</evidence>
<dbReference type="AlphaFoldDB" id="A0A1V9X7X3"/>
<accession>A0A1V9X7X3</accession>
<evidence type="ECO:0000313" key="13">
    <source>
        <dbReference type="Proteomes" id="UP000192247"/>
    </source>
</evidence>
<dbReference type="GO" id="GO:0005886">
    <property type="term" value="C:plasma membrane"/>
    <property type="evidence" value="ECO:0007669"/>
    <property type="project" value="UniProtKB-SubCell"/>
</dbReference>
<evidence type="ECO:0000256" key="9">
    <source>
        <dbReference type="ARBA" id="ARBA00023224"/>
    </source>
</evidence>
<proteinExistence type="inferred from homology"/>
<comment type="similarity">
    <text evidence="2">Belongs to the G-protein coupled receptor 1 family.</text>
</comment>
<feature type="transmembrane region" description="Helical" evidence="10">
    <location>
        <begin position="41"/>
        <end position="65"/>
    </location>
</feature>
<feature type="domain" description="G-protein coupled receptors family 1 profile" evidence="11">
    <location>
        <begin position="1"/>
        <end position="97"/>
    </location>
</feature>
<dbReference type="PRINTS" id="PR00237">
    <property type="entry name" value="GPCRRHODOPSN"/>
</dbReference>
<dbReference type="InterPro" id="IPR000276">
    <property type="entry name" value="GPCR_Rhodpsn"/>
</dbReference>
<keyword evidence="6" id="KW-0297">G-protein coupled receptor</keyword>
<keyword evidence="9" id="KW-0807">Transducer</keyword>
<dbReference type="Gene3D" id="1.20.1070.10">
    <property type="entry name" value="Rhodopsin 7-helix transmembrane proteins"/>
    <property type="match status" value="1"/>
</dbReference>
<dbReference type="STRING" id="418985.A0A1V9X7X3"/>
<reference evidence="12 13" key="1">
    <citation type="journal article" date="2017" name="Gigascience">
        <title>Draft genome of the honey bee ectoparasitic mite, Tropilaelaps mercedesae, is shaped by the parasitic life history.</title>
        <authorList>
            <person name="Dong X."/>
            <person name="Armstrong S.D."/>
            <person name="Xia D."/>
            <person name="Makepeace B.L."/>
            <person name="Darby A.C."/>
            <person name="Kadowaki T."/>
        </authorList>
    </citation>
    <scope>NUCLEOTIDE SEQUENCE [LARGE SCALE GENOMIC DNA]</scope>
    <source>
        <strain evidence="12">Wuxi-XJTLU</strain>
    </source>
</reference>
<dbReference type="PANTHER" id="PTHR24248:SF189">
    <property type="entry name" value="ALPHA2-ADRENERGIC-LIKE OCTOPAMINE RECEPTOR, ISOFORM B"/>
    <property type="match status" value="1"/>
</dbReference>
<evidence type="ECO:0000256" key="7">
    <source>
        <dbReference type="ARBA" id="ARBA00023136"/>
    </source>
</evidence>
<keyword evidence="4 10" id="KW-0812">Transmembrane</keyword>
<sequence>MTTAGGGPNNNAALVVAKQRRTQTEAERNRKKIAKARERRATMILGLIMAAFILAWLPFFLFYVLGALCAACKVNETLFAVAFWLGYCNSAVNPIIYTIFNRDFRRAFRKILFKNKCLLLWPDEKLAASGDSHVHVETPRTGGDGRNASIEF</sequence>
<dbReference type="OrthoDB" id="6432764at2759"/>
<keyword evidence="5 10" id="KW-1133">Transmembrane helix</keyword>
<dbReference type="GO" id="GO:0004930">
    <property type="term" value="F:G protein-coupled receptor activity"/>
    <property type="evidence" value="ECO:0007669"/>
    <property type="project" value="UniProtKB-KW"/>
</dbReference>
<protein>
    <submittedName>
        <fullName evidence="12">Alpha-2 adrenergic receptor-like</fullName>
    </submittedName>
</protein>
<evidence type="ECO:0000256" key="5">
    <source>
        <dbReference type="ARBA" id="ARBA00022989"/>
    </source>
</evidence>
<organism evidence="12 13">
    <name type="scientific">Tropilaelaps mercedesae</name>
    <dbReference type="NCBI Taxonomy" id="418985"/>
    <lineage>
        <taxon>Eukaryota</taxon>
        <taxon>Metazoa</taxon>
        <taxon>Ecdysozoa</taxon>
        <taxon>Arthropoda</taxon>
        <taxon>Chelicerata</taxon>
        <taxon>Arachnida</taxon>
        <taxon>Acari</taxon>
        <taxon>Parasitiformes</taxon>
        <taxon>Mesostigmata</taxon>
        <taxon>Gamasina</taxon>
        <taxon>Dermanyssoidea</taxon>
        <taxon>Laelapidae</taxon>
        <taxon>Tropilaelaps</taxon>
    </lineage>
</organism>
<feature type="transmembrane region" description="Helical" evidence="10">
    <location>
        <begin position="77"/>
        <end position="100"/>
    </location>
</feature>
<gene>
    <name evidence="12" type="ORF">BIW11_04381</name>
</gene>
<evidence type="ECO:0000256" key="10">
    <source>
        <dbReference type="SAM" id="Phobius"/>
    </source>
</evidence>
<evidence type="ECO:0000256" key="4">
    <source>
        <dbReference type="ARBA" id="ARBA00022692"/>
    </source>
</evidence>
<comment type="caution">
    <text evidence="12">The sequence shown here is derived from an EMBL/GenBank/DDBJ whole genome shotgun (WGS) entry which is preliminary data.</text>
</comment>